<dbReference type="GO" id="GO:0016810">
    <property type="term" value="F:hydrolase activity, acting on carbon-nitrogen (but not peptide) bonds"/>
    <property type="evidence" value="ECO:0007669"/>
    <property type="project" value="InterPro"/>
</dbReference>
<evidence type="ECO:0000313" key="5">
    <source>
        <dbReference type="EMBL" id="HIQ62285.1"/>
    </source>
</evidence>
<evidence type="ECO:0000313" key="6">
    <source>
        <dbReference type="Proteomes" id="UP000886819"/>
    </source>
</evidence>
<evidence type="ECO:0000256" key="1">
    <source>
        <dbReference type="ARBA" id="ARBA00022723"/>
    </source>
</evidence>
<dbReference type="InterPro" id="IPR050248">
    <property type="entry name" value="Polysacc_deacetylase_ArnD"/>
</dbReference>
<feature type="domain" description="NodB homology" evidence="4">
    <location>
        <begin position="60"/>
        <end position="237"/>
    </location>
</feature>
<comment type="caution">
    <text evidence="5">The sequence shown here is derived from an EMBL/GenBank/DDBJ whole genome shotgun (WGS) entry which is preliminary data.</text>
</comment>
<dbReference type="CDD" id="cd10917">
    <property type="entry name" value="CE4_NodB_like_6s_7s"/>
    <property type="match status" value="1"/>
</dbReference>
<dbReference type="PROSITE" id="PS51677">
    <property type="entry name" value="NODB"/>
    <property type="match status" value="1"/>
</dbReference>
<dbReference type="AlphaFoldDB" id="A0A9D1CI04"/>
<organism evidence="5 6">
    <name type="scientific">Candidatus Avichristensenella intestinipullorum</name>
    <dbReference type="NCBI Taxonomy" id="2840693"/>
    <lineage>
        <taxon>Bacteria</taxon>
        <taxon>Bacillati</taxon>
        <taxon>Bacillota</taxon>
        <taxon>Clostridia</taxon>
        <taxon>Candidatus Avichristensenella</taxon>
    </lineage>
</organism>
<reference evidence="5" key="2">
    <citation type="journal article" date="2021" name="PeerJ">
        <title>Extensive microbial diversity within the chicken gut microbiome revealed by metagenomics and culture.</title>
        <authorList>
            <person name="Gilroy R."/>
            <person name="Ravi A."/>
            <person name="Getino M."/>
            <person name="Pursley I."/>
            <person name="Horton D.L."/>
            <person name="Alikhan N.F."/>
            <person name="Baker D."/>
            <person name="Gharbi K."/>
            <person name="Hall N."/>
            <person name="Watson M."/>
            <person name="Adriaenssens E.M."/>
            <person name="Foster-Nyarko E."/>
            <person name="Jarju S."/>
            <person name="Secka A."/>
            <person name="Antonio M."/>
            <person name="Oren A."/>
            <person name="Chaudhuri R.R."/>
            <person name="La Ragione R."/>
            <person name="Hildebrand F."/>
            <person name="Pallen M.J."/>
        </authorList>
    </citation>
    <scope>NUCLEOTIDE SEQUENCE</scope>
    <source>
        <strain evidence="5">ChiHile30-977</strain>
    </source>
</reference>
<dbReference type="GO" id="GO:0046872">
    <property type="term" value="F:metal ion binding"/>
    <property type="evidence" value="ECO:0007669"/>
    <property type="project" value="UniProtKB-KW"/>
</dbReference>
<proteinExistence type="predicted"/>
<sequence>MALLQGLRPRLNRALALRAVSLVCLLSLCACYCAMTPGGDVMVLSRTRQLPVYSVERDDKVLAISFDAAWGGSQTPALLDILDEYGVKTTFFLVGIWVERFPELVQEIIARGHEIGNHSTSHPEMSKLSEEKIREELAVTSDRIEALTGVRPTLFRPPYGDYNDRVVTVSRAEGYECVQWSVDSLDWKNRGVEELVRQATRKIAPGDIVLFHNDSQFIVEALPTILKTYQDAGYTIVPVSEILLEGETAIDHTGRQHPVVSEQTPKQSETPEQI</sequence>
<dbReference type="SUPFAM" id="SSF88713">
    <property type="entry name" value="Glycoside hydrolase/deacetylase"/>
    <property type="match status" value="1"/>
</dbReference>
<reference evidence="5" key="1">
    <citation type="submission" date="2020-10" db="EMBL/GenBank/DDBJ databases">
        <authorList>
            <person name="Gilroy R."/>
        </authorList>
    </citation>
    <scope>NUCLEOTIDE SEQUENCE</scope>
    <source>
        <strain evidence="5">ChiHile30-977</strain>
    </source>
</reference>
<dbReference type="GO" id="GO:0016020">
    <property type="term" value="C:membrane"/>
    <property type="evidence" value="ECO:0007669"/>
    <property type="project" value="TreeGrafter"/>
</dbReference>
<accession>A0A9D1CI04</accession>
<dbReference type="PANTHER" id="PTHR10587">
    <property type="entry name" value="GLYCOSYL TRANSFERASE-RELATED"/>
    <property type="match status" value="1"/>
</dbReference>
<feature type="compositionally biased region" description="Polar residues" evidence="3">
    <location>
        <begin position="261"/>
        <end position="274"/>
    </location>
</feature>
<dbReference type="GO" id="GO:0005975">
    <property type="term" value="P:carbohydrate metabolic process"/>
    <property type="evidence" value="ECO:0007669"/>
    <property type="project" value="InterPro"/>
</dbReference>
<dbReference type="Pfam" id="PF01522">
    <property type="entry name" value="Polysacc_deac_1"/>
    <property type="match status" value="1"/>
</dbReference>
<dbReference type="Gene3D" id="3.20.20.370">
    <property type="entry name" value="Glycoside hydrolase/deacetylase"/>
    <property type="match status" value="1"/>
</dbReference>
<dbReference type="EMBL" id="DVFI01000026">
    <property type="protein sequence ID" value="HIQ62285.1"/>
    <property type="molecule type" value="Genomic_DNA"/>
</dbReference>
<protein>
    <submittedName>
        <fullName evidence="5">Polysaccharide deacetylase family protein</fullName>
    </submittedName>
</protein>
<dbReference type="InterPro" id="IPR002509">
    <property type="entry name" value="NODB_dom"/>
</dbReference>
<dbReference type="PANTHER" id="PTHR10587:SF133">
    <property type="entry name" value="CHITIN DEACETYLASE 1-RELATED"/>
    <property type="match status" value="1"/>
</dbReference>
<feature type="region of interest" description="Disordered" evidence="3">
    <location>
        <begin position="253"/>
        <end position="274"/>
    </location>
</feature>
<keyword evidence="1" id="KW-0479">Metal-binding</keyword>
<dbReference type="Proteomes" id="UP000886819">
    <property type="component" value="Unassembled WGS sequence"/>
</dbReference>
<gene>
    <name evidence="5" type="ORF">IAA66_01700</name>
</gene>
<name>A0A9D1CI04_9FIRM</name>
<evidence type="ECO:0000256" key="3">
    <source>
        <dbReference type="SAM" id="MobiDB-lite"/>
    </source>
</evidence>
<dbReference type="InterPro" id="IPR011330">
    <property type="entry name" value="Glyco_hydro/deAcase_b/a-brl"/>
</dbReference>
<evidence type="ECO:0000259" key="4">
    <source>
        <dbReference type="PROSITE" id="PS51677"/>
    </source>
</evidence>
<evidence type="ECO:0000256" key="2">
    <source>
        <dbReference type="ARBA" id="ARBA00022801"/>
    </source>
</evidence>
<keyword evidence="2" id="KW-0378">Hydrolase</keyword>